<evidence type="ECO:0000256" key="1">
    <source>
        <dbReference type="ARBA" id="ARBA00000971"/>
    </source>
</evidence>
<dbReference type="NCBIfam" id="TIGR00115">
    <property type="entry name" value="tig"/>
    <property type="match status" value="1"/>
</dbReference>
<evidence type="ECO:0000256" key="6">
    <source>
        <dbReference type="ARBA" id="ARBA00023110"/>
    </source>
</evidence>
<dbReference type="RefSeq" id="WP_097782323.1">
    <property type="nucleotide sequence ID" value="NZ_NMTV01000009.1"/>
</dbReference>
<keyword evidence="8" id="KW-0131">Cell cycle</keyword>
<dbReference type="Pfam" id="PF00254">
    <property type="entry name" value="FKBP_C"/>
    <property type="match status" value="1"/>
</dbReference>
<keyword evidence="6" id="KW-0697">Rotamase</keyword>
<evidence type="ECO:0000256" key="4">
    <source>
        <dbReference type="ARBA" id="ARBA00016902"/>
    </source>
</evidence>
<keyword evidence="7" id="KW-0413">Isomerase</keyword>
<protein>
    <recommendedName>
        <fullName evidence="4">Trigger factor</fullName>
        <ecNumber evidence="3">5.2.1.8</ecNumber>
    </recommendedName>
    <alternativeName>
        <fullName evidence="9">PPIase</fullName>
    </alternativeName>
</protein>
<accession>A0A2A7A3X1</accession>
<dbReference type="GO" id="GO:0005737">
    <property type="term" value="C:cytoplasm"/>
    <property type="evidence" value="ECO:0007669"/>
    <property type="project" value="UniProtKB-SubCell"/>
</dbReference>
<dbReference type="EC" id="5.2.1.8" evidence="3"/>
<feature type="domain" description="PPIase FKBP-type" evidence="11">
    <location>
        <begin position="54"/>
        <end position="133"/>
    </location>
</feature>
<dbReference type="InterPro" id="IPR005215">
    <property type="entry name" value="Trig_fac"/>
</dbReference>
<dbReference type="Gene3D" id="1.10.3120.10">
    <property type="entry name" value="Trigger factor, C-terminal domain"/>
    <property type="match status" value="1"/>
</dbReference>
<evidence type="ECO:0000259" key="12">
    <source>
        <dbReference type="Pfam" id="PF05698"/>
    </source>
</evidence>
<evidence type="ECO:0000256" key="2">
    <source>
        <dbReference type="ARBA" id="ARBA00004496"/>
    </source>
</evidence>
<comment type="subcellular location">
    <subcellularLocation>
        <location evidence="2">Cytoplasm</location>
    </subcellularLocation>
</comment>
<dbReference type="InterPro" id="IPR046357">
    <property type="entry name" value="PPIase_dom_sf"/>
</dbReference>
<gene>
    <name evidence="13" type="primary">tig</name>
    <name evidence="13" type="ORF">CGS55_00335</name>
</gene>
<dbReference type="Gene3D" id="3.10.50.40">
    <property type="match status" value="1"/>
</dbReference>
<evidence type="ECO:0000256" key="8">
    <source>
        <dbReference type="ARBA" id="ARBA00023306"/>
    </source>
</evidence>
<evidence type="ECO:0000256" key="9">
    <source>
        <dbReference type="ARBA" id="ARBA00029986"/>
    </source>
</evidence>
<dbReference type="InterPro" id="IPR008880">
    <property type="entry name" value="Trigger_fac_C"/>
</dbReference>
<dbReference type="GO" id="GO:0003755">
    <property type="term" value="F:peptidyl-prolyl cis-trans isomerase activity"/>
    <property type="evidence" value="ECO:0007669"/>
    <property type="project" value="UniProtKB-KW"/>
</dbReference>
<comment type="caution">
    <text evidence="13">The sequence shown here is derived from an EMBL/GenBank/DDBJ whole genome shotgun (WGS) entry which is preliminary data.</text>
</comment>
<dbReference type="EMBL" id="NMTV01000009">
    <property type="protein sequence ID" value="PDX73855.1"/>
    <property type="molecule type" value="Genomic_DNA"/>
</dbReference>
<comment type="catalytic activity">
    <reaction evidence="1">
        <text>[protein]-peptidylproline (omega=180) = [protein]-peptidylproline (omega=0)</text>
        <dbReference type="Rhea" id="RHEA:16237"/>
        <dbReference type="Rhea" id="RHEA-COMP:10747"/>
        <dbReference type="Rhea" id="RHEA-COMP:10748"/>
        <dbReference type="ChEBI" id="CHEBI:83833"/>
        <dbReference type="ChEBI" id="CHEBI:83834"/>
        <dbReference type="EC" id="5.2.1.8"/>
    </reaction>
</comment>
<dbReference type="SUPFAM" id="SSF54534">
    <property type="entry name" value="FKBP-like"/>
    <property type="match status" value="1"/>
</dbReference>
<evidence type="ECO:0000313" key="13">
    <source>
        <dbReference type="EMBL" id="PDX73855.1"/>
    </source>
</evidence>
<dbReference type="InterPro" id="IPR027304">
    <property type="entry name" value="Trigger_fact/SurA_dom_sf"/>
</dbReference>
<sequence>MEQTANTMPAATLGQYKGLAFTRRVRPVSDKAVEADIGNLARVHAPFVPTDAPAARGMRITLDFEGFLEGAPIPDSRMENVTVVLGTGQLMPAAEEAVYGHCAGETFRFDFTYPADFRVPELSGKTAQFEICLHTVERKQVPPVDDALAKSLGFADLDALRESLREKKRLSHEANADRIAGAALLDMAGANLTVELPAELLAQNAEYQMTQLRQRLRKSRMTMELYCKSAGLTPEQVRESYRREAERQLRAMLAVRAIAEAEKITVTQQEVDAEIARLSKLHDTPEEEIRKVLSRDAIAAAVTNQKVQRFLLDHAALTSVVEKE</sequence>
<feature type="coiled-coil region" evidence="10">
    <location>
        <begin position="202"/>
        <end position="262"/>
    </location>
</feature>
<proteinExistence type="predicted"/>
<dbReference type="GO" id="GO:0015031">
    <property type="term" value="P:protein transport"/>
    <property type="evidence" value="ECO:0007669"/>
    <property type="project" value="InterPro"/>
</dbReference>
<evidence type="ECO:0000256" key="3">
    <source>
        <dbReference type="ARBA" id="ARBA00013194"/>
    </source>
</evidence>
<dbReference type="AlphaFoldDB" id="A0A2A7A3X1"/>
<evidence type="ECO:0000313" key="14">
    <source>
        <dbReference type="Proteomes" id="UP000219901"/>
    </source>
</evidence>
<organism evidence="13 14">
    <name type="scientific">Faecalibacterium prausnitzii</name>
    <dbReference type="NCBI Taxonomy" id="853"/>
    <lineage>
        <taxon>Bacteria</taxon>
        <taxon>Bacillati</taxon>
        <taxon>Bacillota</taxon>
        <taxon>Clostridia</taxon>
        <taxon>Eubacteriales</taxon>
        <taxon>Oscillospiraceae</taxon>
        <taxon>Faecalibacterium</taxon>
    </lineage>
</organism>
<keyword evidence="5" id="KW-0132">Cell division</keyword>
<evidence type="ECO:0000256" key="5">
    <source>
        <dbReference type="ARBA" id="ARBA00022618"/>
    </source>
</evidence>
<evidence type="ECO:0000256" key="10">
    <source>
        <dbReference type="SAM" id="Coils"/>
    </source>
</evidence>
<keyword evidence="10" id="KW-0175">Coiled coil</keyword>
<dbReference type="InterPro" id="IPR037041">
    <property type="entry name" value="Trigger_fac_C_sf"/>
</dbReference>
<feature type="domain" description="Trigger factor C-terminal" evidence="12">
    <location>
        <begin position="157"/>
        <end position="312"/>
    </location>
</feature>
<evidence type="ECO:0000259" key="11">
    <source>
        <dbReference type="Pfam" id="PF00254"/>
    </source>
</evidence>
<dbReference type="Proteomes" id="UP000219901">
    <property type="component" value="Unassembled WGS sequence"/>
</dbReference>
<name>A0A2A7A3X1_9FIRM</name>
<dbReference type="SUPFAM" id="SSF109998">
    <property type="entry name" value="Triger factor/SurA peptide-binding domain-like"/>
    <property type="match status" value="1"/>
</dbReference>
<dbReference type="InterPro" id="IPR001179">
    <property type="entry name" value="PPIase_FKBP_dom"/>
</dbReference>
<dbReference type="Pfam" id="PF05698">
    <property type="entry name" value="Trigger_C"/>
    <property type="match status" value="1"/>
</dbReference>
<reference evidence="13 14" key="1">
    <citation type="journal article" date="2017" name="Front. Microbiol.">
        <title>New Insights into the Diversity of the Genus Faecalibacterium.</title>
        <authorList>
            <person name="Benevides L."/>
            <person name="Burman S."/>
            <person name="Martin R."/>
            <person name="Robert V."/>
            <person name="Thomas M."/>
            <person name="Miquel S."/>
            <person name="Chain F."/>
            <person name="Sokol H."/>
            <person name="Bermudez-Humaran L.G."/>
            <person name="Morrison M."/>
            <person name="Langella P."/>
            <person name="Azevedo V.A."/>
            <person name="Chatel J.M."/>
            <person name="Soares S."/>
        </authorList>
    </citation>
    <scope>NUCLEOTIDE SEQUENCE [LARGE SCALE GENOMIC DNA]</scope>
    <source>
        <strain evidence="13 14">CNCM I 4546</strain>
    </source>
</reference>
<dbReference type="GO" id="GO:0051301">
    <property type="term" value="P:cell division"/>
    <property type="evidence" value="ECO:0007669"/>
    <property type="project" value="UniProtKB-KW"/>
</dbReference>
<evidence type="ECO:0000256" key="7">
    <source>
        <dbReference type="ARBA" id="ARBA00023235"/>
    </source>
</evidence>
<dbReference type="GO" id="GO:0006457">
    <property type="term" value="P:protein folding"/>
    <property type="evidence" value="ECO:0007669"/>
    <property type="project" value="InterPro"/>
</dbReference>